<accession>D6GU87</accession>
<dbReference type="InterPro" id="IPR008532">
    <property type="entry name" value="NFACT_RNA-bd"/>
</dbReference>
<protein>
    <recommendedName>
        <fullName evidence="2">NFACT RNA-binding domain-containing protein</fullName>
    </recommendedName>
</protein>
<dbReference type="GO" id="GO:0043023">
    <property type="term" value="F:ribosomal large subunit binding"/>
    <property type="evidence" value="ECO:0007669"/>
    <property type="project" value="TreeGrafter"/>
</dbReference>
<dbReference type="Gene3D" id="1.10.8.50">
    <property type="match status" value="1"/>
</dbReference>
<reference evidence="3 4" key="1">
    <citation type="journal article" date="2010" name="Proc. Natl. Acad. Sci. U.S.A.">
        <title>Enigmatic, ultrasmall, uncultivated Archaea.</title>
        <authorList>
            <person name="Baker B.J."/>
            <person name="Comolli L.R."/>
            <person name="Dick G.J."/>
            <person name="Hauser L.J."/>
            <person name="Hyatt D."/>
            <person name="Dill B.D."/>
            <person name="Land M.L."/>
            <person name="Verberkmoes N.C."/>
            <person name="Hettich R.L."/>
            <person name="Banfield J.F."/>
        </authorList>
    </citation>
    <scope>NUCLEOTIDE SEQUENCE [LARGE SCALE GENOMIC DNA]</scope>
</reference>
<dbReference type="Pfam" id="PF05670">
    <property type="entry name" value="NFACT-R_1"/>
    <property type="match status" value="1"/>
</dbReference>
<dbReference type="GO" id="GO:0000049">
    <property type="term" value="F:tRNA binding"/>
    <property type="evidence" value="ECO:0007669"/>
    <property type="project" value="TreeGrafter"/>
</dbReference>
<dbReference type="SUPFAM" id="SSF46946">
    <property type="entry name" value="S13-like H2TH domain"/>
    <property type="match status" value="1"/>
</dbReference>
<organism evidence="3 4">
    <name type="scientific">Candidatus Parvarchaeum acidophilus ARMAN-5</name>
    <dbReference type="NCBI Taxonomy" id="662762"/>
    <lineage>
        <taxon>Archaea</taxon>
        <taxon>Candidatus Parvarchaeota</taxon>
        <taxon>Candidatus Parvarchaeum</taxon>
    </lineage>
</organism>
<dbReference type="GO" id="GO:1990112">
    <property type="term" value="C:RQC complex"/>
    <property type="evidence" value="ECO:0007669"/>
    <property type="project" value="TreeGrafter"/>
</dbReference>
<dbReference type="PANTHER" id="PTHR15239">
    <property type="entry name" value="NUCLEAR EXPORT MEDIATOR FACTOR NEMF"/>
    <property type="match status" value="1"/>
</dbReference>
<dbReference type="InterPro" id="IPR010979">
    <property type="entry name" value="Ribosomal_uS13-like_H2TH"/>
</dbReference>
<sequence length="587" mass="67548">MRNLTSLDIHKLLEEIAYINNGFIRNIKSSKNELYFLIYRGKEYWLKIVPGNYFCITDEKPVDTIDFGFTTILKNALKGKKADISMHNSDRILEIKTDKNTLVIEMFSKGNVILLNNGIVERALFQRSFESRVIESGKEYIYPLGGKPDFPKMYENFSEILLFSNKENLVKTLAIDFAIGGNYAEEVCFRAEVDKTKKSSELNKEEIEKLKETFKEILAETQPNIINEETFSVIRLKHLEGERKYFDSINEAVKEFFEKEDEIKNGYNPIKIEVNKAKEKVGEYQKQIDYINDNYEDINKAIAVIKNSSRSIAERQEILKNLGFESKGKNLVVYAIPNLEIDITNDLRYTLSTLYNKAKRLKKVDVDKIKTNVIKVRRLKVITGNEWYSKFRFFSTSLNKLCIIGKDVNQNESLIQKHAEKGDIVGHADVFGSPFGVIKTGNAETKEVELEEMATMIASYSSAWRAGATNLDVYFVNPEQVTKTPPSGESLKKGAFYIEGKRKYIKNSSLGIYLSFDIREDSVKISVTPYQPDKPFIFLRPGNKKRDEITRKINRALSQKYGFEVNADYIDRLIPQGKSTIEKIRLL</sequence>
<evidence type="ECO:0000313" key="4">
    <source>
        <dbReference type="Proteomes" id="UP000009376"/>
    </source>
</evidence>
<name>D6GU87_PARA5</name>
<dbReference type="Pfam" id="PF05833">
    <property type="entry name" value="NFACT_N"/>
    <property type="match status" value="1"/>
</dbReference>
<keyword evidence="1" id="KW-0175">Coiled coil</keyword>
<feature type="coiled-coil region" evidence="1">
    <location>
        <begin position="193"/>
        <end position="220"/>
    </location>
</feature>
<evidence type="ECO:0000313" key="3">
    <source>
        <dbReference type="EMBL" id="EFD93216.1"/>
    </source>
</evidence>
<proteinExistence type="predicted"/>
<dbReference type="Gene3D" id="2.30.310.10">
    <property type="entry name" value="ibrinogen binding protein from staphylococcus aureus domain"/>
    <property type="match status" value="1"/>
</dbReference>
<gene>
    <name evidence="3" type="ORF">BJBARM5_0007</name>
</gene>
<evidence type="ECO:0000259" key="2">
    <source>
        <dbReference type="Pfam" id="PF05670"/>
    </source>
</evidence>
<feature type="domain" description="NFACT RNA-binding" evidence="2">
    <location>
        <begin position="390"/>
        <end position="500"/>
    </location>
</feature>
<dbReference type="PANTHER" id="PTHR15239:SF6">
    <property type="entry name" value="RIBOSOME QUALITY CONTROL COMPLEX SUBUNIT NEMF"/>
    <property type="match status" value="1"/>
</dbReference>
<dbReference type="Proteomes" id="UP000009376">
    <property type="component" value="Unassembled WGS sequence"/>
</dbReference>
<dbReference type="GO" id="GO:0072344">
    <property type="term" value="P:rescue of stalled ribosome"/>
    <property type="evidence" value="ECO:0007669"/>
    <property type="project" value="TreeGrafter"/>
</dbReference>
<dbReference type="InterPro" id="IPR051608">
    <property type="entry name" value="RQC_Subunit_NEMF"/>
</dbReference>
<dbReference type="EMBL" id="GG745544">
    <property type="protein sequence ID" value="EFD93216.1"/>
    <property type="molecule type" value="Genomic_DNA"/>
</dbReference>
<evidence type="ECO:0000256" key="1">
    <source>
        <dbReference type="SAM" id="Coils"/>
    </source>
</evidence>
<dbReference type="AlphaFoldDB" id="D6GU87"/>